<dbReference type="Pfam" id="PF12706">
    <property type="entry name" value="Lactamase_B_2"/>
    <property type="match status" value="1"/>
</dbReference>
<name>A0A6N3C161_9FIRM</name>
<dbReference type="SMART" id="SM00849">
    <property type="entry name" value="Lactamase_B"/>
    <property type="match status" value="1"/>
</dbReference>
<accession>A0A6N3C161</accession>
<keyword evidence="2" id="KW-0378">Hydrolase</keyword>
<evidence type="ECO:0000259" key="1">
    <source>
        <dbReference type="SMART" id="SM00849"/>
    </source>
</evidence>
<evidence type="ECO:0000313" key="2">
    <source>
        <dbReference type="EMBL" id="VYU08779.1"/>
    </source>
</evidence>
<dbReference type="InterPro" id="IPR052533">
    <property type="entry name" value="WalJ/YycJ-like"/>
</dbReference>
<reference evidence="2" key="1">
    <citation type="submission" date="2019-11" db="EMBL/GenBank/DDBJ databases">
        <authorList>
            <person name="Feng L."/>
        </authorList>
    </citation>
    <scope>NUCLEOTIDE SEQUENCE</scope>
    <source>
        <strain evidence="2">VrattiLFYP33</strain>
    </source>
</reference>
<proteinExistence type="predicted"/>
<sequence length="233" mass="26371">MLSIKSFGSGSNGNSYQVTDGSCSLIIDAGVPLRTLKRKGLGHIDSIAGVLVSHRHGDHCLYISDYLKLGVPCYMNDDTIDFLKVGTHHWVHKLEPKQVVDIGPFRVLPFPLEHDVPNYGFLIQCGSEKLVYITDSYYCHYKFQGLTHIMVEANYSFEILNANVREGRINNQFRDRLIKSHFALENTIKFLEANDLQYVQEIHLLHLSDRNSDAELFKNKVAAATGKVVYIAE</sequence>
<dbReference type="PANTHER" id="PTHR47619:SF1">
    <property type="entry name" value="EXODEOXYRIBONUCLEASE WALJ"/>
    <property type="match status" value="1"/>
</dbReference>
<protein>
    <submittedName>
        <fullName evidence="2">Metallo-hydrolase YycJ</fullName>
        <ecNumber evidence="2">3.-.-.-</ecNumber>
    </submittedName>
</protein>
<dbReference type="EC" id="3.-.-.-" evidence="2"/>
<dbReference type="InterPro" id="IPR036866">
    <property type="entry name" value="RibonucZ/Hydroxyglut_hydro"/>
</dbReference>
<dbReference type="AlphaFoldDB" id="A0A6N3C161"/>
<dbReference type="Gene3D" id="3.60.15.10">
    <property type="entry name" value="Ribonuclease Z/Hydroxyacylglutathione hydrolase-like"/>
    <property type="match status" value="1"/>
</dbReference>
<dbReference type="EMBL" id="CACRUX010000047">
    <property type="protein sequence ID" value="VYU08779.1"/>
    <property type="molecule type" value="Genomic_DNA"/>
</dbReference>
<gene>
    <name evidence="2" type="primary">yycJ_2</name>
    <name evidence="2" type="ORF">VRLFYP33_01213</name>
</gene>
<dbReference type="PANTHER" id="PTHR47619">
    <property type="entry name" value="METALLO-HYDROLASE YYCJ-RELATED"/>
    <property type="match status" value="1"/>
</dbReference>
<dbReference type="InterPro" id="IPR001279">
    <property type="entry name" value="Metallo-B-lactamas"/>
</dbReference>
<feature type="domain" description="Metallo-beta-lactamase" evidence="1">
    <location>
        <begin position="12"/>
        <end position="181"/>
    </location>
</feature>
<dbReference type="SUPFAM" id="SSF56281">
    <property type="entry name" value="Metallo-hydrolase/oxidoreductase"/>
    <property type="match status" value="1"/>
</dbReference>
<dbReference type="GO" id="GO:0016787">
    <property type="term" value="F:hydrolase activity"/>
    <property type="evidence" value="ECO:0007669"/>
    <property type="project" value="UniProtKB-KW"/>
</dbReference>
<organism evidence="2">
    <name type="scientific">Veillonella ratti</name>
    <dbReference type="NCBI Taxonomy" id="103892"/>
    <lineage>
        <taxon>Bacteria</taxon>
        <taxon>Bacillati</taxon>
        <taxon>Bacillota</taxon>
        <taxon>Negativicutes</taxon>
        <taxon>Veillonellales</taxon>
        <taxon>Veillonellaceae</taxon>
        <taxon>Veillonella</taxon>
    </lineage>
</organism>